<evidence type="ECO:0000256" key="3">
    <source>
        <dbReference type="ARBA" id="ARBA00022679"/>
    </source>
</evidence>
<feature type="non-terminal residue" evidence="9">
    <location>
        <position position="1"/>
    </location>
</feature>
<feature type="compositionally biased region" description="Polar residues" evidence="7">
    <location>
        <begin position="197"/>
        <end position="206"/>
    </location>
</feature>
<dbReference type="GO" id="GO:0006955">
    <property type="term" value="P:immune response"/>
    <property type="evidence" value="ECO:0007669"/>
    <property type="project" value="TreeGrafter"/>
</dbReference>
<dbReference type="Gene3D" id="1.10.510.10">
    <property type="entry name" value="Transferase(Phosphotransferase) domain 1"/>
    <property type="match status" value="1"/>
</dbReference>
<feature type="domain" description="Protein kinase" evidence="8">
    <location>
        <begin position="1"/>
        <end position="92"/>
    </location>
</feature>
<evidence type="ECO:0000313" key="10">
    <source>
        <dbReference type="Proteomes" id="UP000728032"/>
    </source>
</evidence>
<proteinExistence type="inferred from homology"/>
<dbReference type="PANTHER" id="PTHR46716">
    <property type="entry name" value="MITOGEN-ACTIVATED PROTEIN KINASE KINASE KINASE 7"/>
    <property type="match status" value="1"/>
</dbReference>
<feature type="region of interest" description="Disordered" evidence="7">
    <location>
        <begin position="180"/>
        <end position="206"/>
    </location>
</feature>
<dbReference type="GO" id="GO:0043123">
    <property type="term" value="P:positive regulation of canonical NF-kappaB signal transduction"/>
    <property type="evidence" value="ECO:0007669"/>
    <property type="project" value="TreeGrafter"/>
</dbReference>
<dbReference type="AlphaFoldDB" id="A0A7R9QZ92"/>
<dbReference type="OrthoDB" id="6414404at2759"/>
<dbReference type="Proteomes" id="UP000728032">
    <property type="component" value="Unassembled WGS sequence"/>
</dbReference>
<dbReference type="EMBL" id="OC942872">
    <property type="protein sequence ID" value="CAD7662488.1"/>
    <property type="molecule type" value="Genomic_DNA"/>
</dbReference>
<evidence type="ECO:0000256" key="2">
    <source>
        <dbReference type="ARBA" id="ARBA00022527"/>
    </source>
</evidence>
<evidence type="ECO:0000313" key="9">
    <source>
        <dbReference type="EMBL" id="CAD7662488.1"/>
    </source>
</evidence>
<dbReference type="GO" id="GO:0004709">
    <property type="term" value="F:MAP kinase kinase kinase activity"/>
    <property type="evidence" value="ECO:0007669"/>
    <property type="project" value="TreeGrafter"/>
</dbReference>
<evidence type="ECO:0000256" key="5">
    <source>
        <dbReference type="ARBA" id="ARBA00022777"/>
    </source>
</evidence>
<evidence type="ECO:0000259" key="8">
    <source>
        <dbReference type="PROSITE" id="PS50011"/>
    </source>
</evidence>
<reference evidence="9" key="1">
    <citation type="submission" date="2020-11" db="EMBL/GenBank/DDBJ databases">
        <authorList>
            <person name="Tran Van P."/>
        </authorList>
    </citation>
    <scope>NUCLEOTIDE SEQUENCE</scope>
</reference>
<dbReference type="PANTHER" id="PTHR46716:SF1">
    <property type="entry name" value="MITOGEN-ACTIVATED PROTEIN KINASE KINASE KINASE 7"/>
    <property type="match status" value="1"/>
</dbReference>
<gene>
    <name evidence="9" type="ORF">ONB1V03_LOCUS19048</name>
</gene>
<accession>A0A7R9QZ92</accession>
<evidence type="ECO:0000256" key="7">
    <source>
        <dbReference type="SAM" id="MobiDB-lite"/>
    </source>
</evidence>
<keyword evidence="3" id="KW-0808">Transferase</keyword>
<protein>
    <recommendedName>
        <fullName evidence="8">Protein kinase domain-containing protein</fullName>
    </recommendedName>
</protein>
<name>A0A7R9QZ92_9ACAR</name>
<dbReference type="GO" id="GO:0005524">
    <property type="term" value="F:ATP binding"/>
    <property type="evidence" value="ECO:0007669"/>
    <property type="project" value="UniProtKB-KW"/>
</dbReference>
<comment type="similarity">
    <text evidence="1">Belongs to the protein kinase superfamily. STE Ser/Thr protein kinase family. MAP kinase kinase kinase subfamily.</text>
</comment>
<evidence type="ECO:0000256" key="6">
    <source>
        <dbReference type="ARBA" id="ARBA00022840"/>
    </source>
</evidence>
<dbReference type="PROSITE" id="PS50011">
    <property type="entry name" value="PROTEIN_KINASE_DOM"/>
    <property type="match status" value="1"/>
</dbReference>
<dbReference type="InterPro" id="IPR011009">
    <property type="entry name" value="Kinase-like_dom_sf"/>
</dbReference>
<dbReference type="GO" id="GO:0007254">
    <property type="term" value="P:JNK cascade"/>
    <property type="evidence" value="ECO:0007669"/>
    <property type="project" value="TreeGrafter"/>
</dbReference>
<keyword evidence="5" id="KW-0418">Kinase</keyword>
<dbReference type="InterPro" id="IPR001245">
    <property type="entry name" value="Ser-Thr/Tyr_kinase_cat_dom"/>
</dbReference>
<dbReference type="Pfam" id="PF07714">
    <property type="entry name" value="PK_Tyr_Ser-Thr"/>
    <property type="match status" value="1"/>
</dbReference>
<dbReference type="InterPro" id="IPR000719">
    <property type="entry name" value="Prot_kinase_dom"/>
</dbReference>
<keyword evidence="6" id="KW-0067">ATP-binding</keyword>
<dbReference type="EMBL" id="CAJPVJ010028047">
    <property type="protein sequence ID" value="CAG2179624.1"/>
    <property type="molecule type" value="Genomic_DNA"/>
</dbReference>
<sequence length="206" mass="23284">MAPEVFEGKKYTEKCDVYSWAIILWEVLARRIPFDWLENVDLVILLAAHRGKRPPLLHNCPQVIENIMTKCWSKDPAVRPSMAEVVDLIGMVAQEINDANDYSTNGSLFECQSETYSTIKPKIASKPTVPVNSLSNPMYDSVTTDEVLDYIVPANVSRVIDDSDTLYNCSQFLQPNKFRRNVSQESTHESVDKSMDLSDSPSHVVK</sequence>
<keyword evidence="10" id="KW-1185">Reference proteome</keyword>
<organism evidence="9">
    <name type="scientific">Oppiella nova</name>
    <dbReference type="NCBI Taxonomy" id="334625"/>
    <lineage>
        <taxon>Eukaryota</taxon>
        <taxon>Metazoa</taxon>
        <taxon>Ecdysozoa</taxon>
        <taxon>Arthropoda</taxon>
        <taxon>Chelicerata</taxon>
        <taxon>Arachnida</taxon>
        <taxon>Acari</taxon>
        <taxon>Acariformes</taxon>
        <taxon>Sarcoptiformes</taxon>
        <taxon>Oribatida</taxon>
        <taxon>Brachypylina</taxon>
        <taxon>Oppioidea</taxon>
        <taxon>Oppiidae</taxon>
        <taxon>Oppiella</taxon>
    </lineage>
</organism>
<keyword evidence="4" id="KW-0547">Nucleotide-binding</keyword>
<evidence type="ECO:0000256" key="4">
    <source>
        <dbReference type="ARBA" id="ARBA00022741"/>
    </source>
</evidence>
<evidence type="ECO:0000256" key="1">
    <source>
        <dbReference type="ARBA" id="ARBA00006529"/>
    </source>
</evidence>
<feature type="compositionally biased region" description="Basic and acidic residues" evidence="7">
    <location>
        <begin position="186"/>
        <end position="196"/>
    </location>
</feature>
<dbReference type="SUPFAM" id="SSF56112">
    <property type="entry name" value="Protein kinase-like (PK-like)"/>
    <property type="match status" value="1"/>
</dbReference>
<keyword evidence="2" id="KW-0723">Serine/threonine-protein kinase</keyword>